<dbReference type="SUPFAM" id="SSF52047">
    <property type="entry name" value="RNI-like"/>
    <property type="match status" value="1"/>
</dbReference>
<dbReference type="EMBL" id="CAJNDS010000748">
    <property type="protein sequence ID" value="CAE7231717.1"/>
    <property type="molecule type" value="Genomic_DNA"/>
</dbReference>
<dbReference type="Proteomes" id="UP000604046">
    <property type="component" value="Unassembled WGS sequence"/>
</dbReference>
<dbReference type="OrthoDB" id="190265at2759"/>
<protein>
    <submittedName>
        <fullName evidence="1">CP2 protein</fullName>
    </submittedName>
</protein>
<evidence type="ECO:0000313" key="2">
    <source>
        <dbReference type="Proteomes" id="UP000604046"/>
    </source>
</evidence>
<organism evidence="1 2">
    <name type="scientific">Symbiodinium natans</name>
    <dbReference type="NCBI Taxonomy" id="878477"/>
    <lineage>
        <taxon>Eukaryota</taxon>
        <taxon>Sar</taxon>
        <taxon>Alveolata</taxon>
        <taxon>Dinophyceae</taxon>
        <taxon>Suessiales</taxon>
        <taxon>Symbiodiniaceae</taxon>
        <taxon>Symbiodinium</taxon>
    </lineage>
</organism>
<reference evidence="1" key="1">
    <citation type="submission" date="2021-02" db="EMBL/GenBank/DDBJ databases">
        <authorList>
            <person name="Dougan E. K."/>
            <person name="Rhodes N."/>
            <person name="Thang M."/>
            <person name="Chan C."/>
        </authorList>
    </citation>
    <scope>NUCLEOTIDE SEQUENCE</scope>
</reference>
<accession>A0A812KL95</accession>
<keyword evidence="2" id="KW-1185">Reference proteome</keyword>
<sequence>MWSQIPEELLQPICAALQGLKAWSCWQADLQVPVDFLALRGACRRIAEGSARELKELDLTQKGSGLDPYKLGRVLRLVTDERFPRIGRVCFMVEDADGFRVLEEAPSASRRSSLDLRVTLAPTTRLLAFLDSEPLSPCRSIRGLRVVSSMLFTDGMLRKVLSLCPTLQELDVRRSEGLRRPELSDAVQGSLRRLFVDGCWQLEDDVVEALASLHLSRQCVVDWFRSAEGLGLGVGQHLQDGPSTSTANTDSVVVVWQMGQEVEVVILSEGYRGQWVTANIVSAVVFAGHSALEPCFNILVQKTEAFSQAVGFSGRVAFRIRRRHLRAKERSEGHQ</sequence>
<dbReference type="InterPro" id="IPR032675">
    <property type="entry name" value="LRR_dom_sf"/>
</dbReference>
<gene>
    <name evidence="1" type="primary">CP2</name>
    <name evidence="1" type="ORF">SNAT2548_LOCUS9519</name>
</gene>
<dbReference type="Gene3D" id="3.80.10.10">
    <property type="entry name" value="Ribonuclease Inhibitor"/>
    <property type="match status" value="1"/>
</dbReference>
<comment type="caution">
    <text evidence="1">The sequence shown here is derived from an EMBL/GenBank/DDBJ whole genome shotgun (WGS) entry which is preliminary data.</text>
</comment>
<proteinExistence type="predicted"/>
<name>A0A812KL95_9DINO</name>
<evidence type="ECO:0000313" key="1">
    <source>
        <dbReference type="EMBL" id="CAE7231717.1"/>
    </source>
</evidence>
<dbReference type="AlphaFoldDB" id="A0A812KL95"/>